<proteinExistence type="predicted"/>
<comment type="caution">
    <text evidence="2">The sequence shown here is derived from an EMBL/GenBank/DDBJ whole genome shotgun (WGS) entry which is preliminary data.</text>
</comment>
<accession>A0A926DTV7</accession>
<name>A0A926DTV7_9FIRM</name>
<gene>
    <name evidence="2" type="ORF">H8730_16745</name>
</gene>
<organism evidence="2 3">
    <name type="scientific">Bianquea renquensis</name>
    <dbReference type="NCBI Taxonomy" id="2763661"/>
    <lineage>
        <taxon>Bacteria</taxon>
        <taxon>Bacillati</taxon>
        <taxon>Bacillota</taxon>
        <taxon>Clostridia</taxon>
        <taxon>Eubacteriales</taxon>
        <taxon>Bianqueaceae</taxon>
        <taxon>Bianquea</taxon>
    </lineage>
</organism>
<keyword evidence="3" id="KW-1185">Reference proteome</keyword>
<protein>
    <submittedName>
        <fullName evidence="2">Transposase</fullName>
    </submittedName>
</protein>
<reference evidence="2" key="1">
    <citation type="submission" date="2020-08" db="EMBL/GenBank/DDBJ databases">
        <title>Genome public.</title>
        <authorList>
            <person name="Liu C."/>
            <person name="Sun Q."/>
        </authorList>
    </citation>
    <scope>NUCLEOTIDE SEQUENCE</scope>
    <source>
        <strain evidence="2">NSJ-32</strain>
    </source>
</reference>
<dbReference type="Pfam" id="PF13751">
    <property type="entry name" value="DDE_Tnp_1_6"/>
    <property type="match status" value="1"/>
</dbReference>
<dbReference type="AlphaFoldDB" id="A0A926DTV7"/>
<dbReference type="InterPro" id="IPR025668">
    <property type="entry name" value="Tnp_DDE_dom"/>
</dbReference>
<evidence type="ECO:0000313" key="3">
    <source>
        <dbReference type="Proteomes" id="UP000657006"/>
    </source>
</evidence>
<dbReference type="Proteomes" id="UP000657006">
    <property type="component" value="Unassembled WGS sequence"/>
</dbReference>
<feature type="domain" description="Transposase DDE" evidence="1">
    <location>
        <begin position="146"/>
        <end position="241"/>
    </location>
</feature>
<evidence type="ECO:0000313" key="2">
    <source>
        <dbReference type="EMBL" id="MBC8545185.1"/>
    </source>
</evidence>
<sequence length="257" mass="29749">MHDAEKLIELCDKTGELDDTIEYQLLIRILKERTIIDDDGNRRLRKKEEAENSSEVLLKPSDPEATFRYKAGGRNLVYVGNVVKSVGEKGSLITDYAYEKNIYADNQFMKDYLEQLDAFDEGAFLVADGAYSGEMNSRIVASDTLKEECNSCPYKDRCHPRFLKTRVRKEVSWKAVGRAKQLQYMKTEECNQYARFRNGVEAIPSLLRRRYKVDKIPTHGKNPTRFYFGFKIAALYLQKLLDYINNLDHCVPRTETA</sequence>
<evidence type="ECO:0000259" key="1">
    <source>
        <dbReference type="Pfam" id="PF13751"/>
    </source>
</evidence>
<dbReference type="EMBL" id="JACRSQ010000053">
    <property type="protein sequence ID" value="MBC8545185.1"/>
    <property type="molecule type" value="Genomic_DNA"/>
</dbReference>